<sequence>MVVCIGTDRSTGDALGPLVGTALSRFHSPLFSLYGTLDNPVHAVNLEETLNLIRERHEEPYIIGIDACLGHSTSVGSIQVVEGPLRPGAGVNKQLPPVGDIHLTGIVNVGGFMEYFVLQNTRLSLVMKLSEIIASSLFSAMKQWHTHSKSAAAQE</sequence>
<dbReference type="Proteomes" id="UP001248709">
    <property type="component" value="Unassembled WGS sequence"/>
</dbReference>
<comment type="caution">
    <text evidence="1">The sequence shown here is derived from an EMBL/GenBank/DDBJ whole genome shotgun (WGS) entry which is preliminary data.</text>
</comment>
<dbReference type="InterPro" id="IPR023430">
    <property type="entry name" value="Pept_HybD-like_dom_sf"/>
</dbReference>
<organism evidence="1 2">
    <name type="scientific">Paenibacillus forsythiae</name>
    <dbReference type="NCBI Taxonomy" id="365616"/>
    <lineage>
        <taxon>Bacteria</taxon>
        <taxon>Bacillati</taxon>
        <taxon>Bacillota</taxon>
        <taxon>Bacilli</taxon>
        <taxon>Bacillales</taxon>
        <taxon>Paenibacillaceae</taxon>
        <taxon>Paenibacillus</taxon>
    </lineage>
</organism>
<reference evidence="1 2" key="1">
    <citation type="submission" date="2023-07" db="EMBL/GenBank/DDBJ databases">
        <title>Genomic Encyclopedia of Type Strains, Phase IV (KMG-IV): sequencing the most valuable type-strain genomes for metagenomic binning, comparative biology and taxonomic classification.</title>
        <authorList>
            <person name="Goeker M."/>
        </authorList>
    </citation>
    <scope>NUCLEOTIDE SEQUENCE [LARGE SCALE GENOMIC DNA]</scope>
    <source>
        <strain evidence="1 2">T98</strain>
    </source>
</reference>
<dbReference type="SUPFAM" id="SSF53163">
    <property type="entry name" value="HybD-like"/>
    <property type="match status" value="1"/>
</dbReference>
<keyword evidence="2" id="KW-1185">Reference proteome</keyword>
<protein>
    <submittedName>
        <fullName evidence="1">Sporulation protein YyaC</fullName>
    </submittedName>
</protein>
<dbReference type="NCBIfam" id="TIGR02841">
    <property type="entry name" value="spore_YyaC"/>
    <property type="match status" value="1"/>
</dbReference>
<gene>
    <name evidence="1" type="ORF">J2Z22_000748</name>
</gene>
<accession>A0ABU3H348</accession>
<name>A0ABU3H348_9BACL</name>
<evidence type="ECO:0000313" key="1">
    <source>
        <dbReference type="EMBL" id="MDT3425232.1"/>
    </source>
</evidence>
<evidence type="ECO:0000313" key="2">
    <source>
        <dbReference type="Proteomes" id="UP001248709"/>
    </source>
</evidence>
<dbReference type="EMBL" id="JAUSUY010000003">
    <property type="protein sequence ID" value="MDT3425232.1"/>
    <property type="molecule type" value="Genomic_DNA"/>
</dbReference>
<dbReference type="InterPro" id="IPR009665">
    <property type="entry name" value="YyaC"/>
</dbReference>
<dbReference type="Pfam" id="PF06866">
    <property type="entry name" value="DUF1256"/>
    <property type="match status" value="1"/>
</dbReference>
<proteinExistence type="predicted"/>